<dbReference type="InterPro" id="IPR005532">
    <property type="entry name" value="SUMF_dom"/>
</dbReference>
<evidence type="ECO:0000259" key="1">
    <source>
        <dbReference type="Pfam" id="PF03781"/>
    </source>
</evidence>
<feature type="non-terminal residue" evidence="2">
    <location>
        <position position="1"/>
    </location>
</feature>
<evidence type="ECO:0000313" key="2">
    <source>
        <dbReference type="EMBL" id="MDM8563606.1"/>
    </source>
</evidence>
<accession>A0ABT7VVM4</accession>
<keyword evidence="3" id="KW-1185">Reference proteome</keyword>
<dbReference type="InterPro" id="IPR051043">
    <property type="entry name" value="Sulfatase_Mod_Factor_Kinase"/>
</dbReference>
<dbReference type="InterPro" id="IPR016187">
    <property type="entry name" value="CTDL_fold"/>
</dbReference>
<dbReference type="Proteomes" id="UP001171945">
    <property type="component" value="Unassembled WGS sequence"/>
</dbReference>
<dbReference type="PANTHER" id="PTHR23150">
    <property type="entry name" value="SULFATASE MODIFYING FACTOR 1, 2"/>
    <property type="match status" value="1"/>
</dbReference>
<dbReference type="SUPFAM" id="SSF52129">
    <property type="entry name" value="Caspase-like"/>
    <property type="match status" value="1"/>
</dbReference>
<evidence type="ECO:0000313" key="3">
    <source>
        <dbReference type="Proteomes" id="UP001171945"/>
    </source>
</evidence>
<reference evidence="2" key="1">
    <citation type="submission" date="2023-06" db="EMBL/GenBank/DDBJ databases">
        <title>Uncultivated large filamentous bacteria from sulfidic sediments reveal new species and different genomic features in energy metabolism and defense.</title>
        <authorList>
            <person name="Fonseca A."/>
        </authorList>
    </citation>
    <scope>NUCLEOTIDE SEQUENCE</scope>
    <source>
        <strain evidence="2">HSG4</strain>
    </source>
</reference>
<dbReference type="InterPro" id="IPR042095">
    <property type="entry name" value="SUMF_sf"/>
</dbReference>
<comment type="caution">
    <text evidence="2">The sequence shown here is derived from an EMBL/GenBank/DDBJ whole genome shotgun (WGS) entry which is preliminary data.</text>
</comment>
<proteinExistence type="predicted"/>
<dbReference type="EMBL" id="JAUCGM010000744">
    <property type="protein sequence ID" value="MDM8563606.1"/>
    <property type="molecule type" value="Genomic_DNA"/>
</dbReference>
<organism evidence="2 3">
    <name type="scientific">Candidatus Marithioploca araucensis</name>
    <dbReference type="NCBI Taxonomy" id="70273"/>
    <lineage>
        <taxon>Bacteria</taxon>
        <taxon>Pseudomonadati</taxon>
        <taxon>Pseudomonadota</taxon>
        <taxon>Gammaproteobacteria</taxon>
        <taxon>Thiotrichales</taxon>
        <taxon>Thiotrichaceae</taxon>
        <taxon>Candidatus Marithioploca</taxon>
    </lineage>
</organism>
<dbReference type="Gene3D" id="3.40.50.1460">
    <property type="match status" value="1"/>
</dbReference>
<dbReference type="Gene3D" id="3.90.1580.10">
    <property type="entry name" value="paralog of FGE (formylglycine-generating enzyme)"/>
    <property type="match status" value="1"/>
</dbReference>
<gene>
    <name evidence="2" type="ORF">QUF54_09655</name>
</gene>
<dbReference type="InterPro" id="IPR029030">
    <property type="entry name" value="Caspase-like_dom_sf"/>
</dbReference>
<feature type="domain" description="Sulfatase-modifying factor enzyme-like" evidence="1">
    <location>
        <begin position="108"/>
        <end position="365"/>
    </location>
</feature>
<sequence length="369" mass="42402">SLIAYATQPNTDSWSGLPGERNSLYTKHLLAKLRSMSHLSMMDVFFAVRDQVMRETETEEIQQVPWESVSLRKRLCFGECGKVSNSQANPFREDKIFRDRLQDGSLGPEMVRIPAGRFRMGDIQGGGDSDEKLVHLVSVKQFAMGKYEITVGEFRRFVNATGYKTEAEKGEGCYIYSGSWGYKKNANWRNPYFSQNETHPVVCVSWNDAVAYAEWLSQQTGKRYRFPTEAEWEYAARAKTTTSRYWGNNPGDACRYANVTDKTANKAFSNWNIHNCTDGYIYTAPVGHFKSNAFELFDMLGNVWEWTCSEYKDEYSGKEKRCTGKNRAPVIRGGSWVNKPRDVRAASRYRYSHVDRLSFVGFRLTRKTL</sequence>
<dbReference type="SUPFAM" id="SSF56436">
    <property type="entry name" value="C-type lectin-like"/>
    <property type="match status" value="1"/>
</dbReference>
<dbReference type="Pfam" id="PF03781">
    <property type="entry name" value="FGE-sulfatase"/>
    <property type="match status" value="1"/>
</dbReference>
<protein>
    <submittedName>
        <fullName evidence="2">SUMF1/EgtB/PvdO family nonheme iron enzyme</fullName>
    </submittedName>
</protein>
<dbReference type="PANTHER" id="PTHR23150:SF19">
    <property type="entry name" value="FORMYLGLYCINE-GENERATING ENZYME"/>
    <property type="match status" value="1"/>
</dbReference>
<name>A0ABT7VVM4_9GAMM</name>